<protein>
    <recommendedName>
        <fullName evidence="4">Curli production assembly/transport component CsgG</fullName>
    </recommendedName>
</protein>
<dbReference type="Proteomes" id="UP000037507">
    <property type="component" value="Unassembled WGS sequence"/>
</dbReference>
<evidence type="ECO:0008006" key="4">
    <source>
        <dbReference type="Google" id="ProtNLM"/>
    </source>
</evidence>
<keyword evidence="1" id="KW-0732">Signal</keyword>
<keyword evidence="3" id="KW-1185">Reference proteome</keyword>
<feature type="chain" id="PRO_5015651093" description="Curli production assembly/transport component CsgG" evidence="1">
    <location>
        <begin position="26"/>
        <end position="396"/>
    </location>
</feature>
<proteinExistence type="predicted"/>
<evidence type="ECO:0000256" key="1">
    <source>
        <dbReference type="SAM" id="SignalP"/>
    </source>
</evidence>
<reference evidence="2" key="1">
    <citation type="submission" date="2017-04" db="EMBL/GenBank/DDBJ databases">
        <title>Unexpected and diverse lifestyles within the genus Limnohabitans.</title>
        <authorList>
            <person name="Kasalicky V."/>
            <person name="Mehrshad M."/>
            <person name="Andrei S.-A."/>
            <person name="Salcher M."/>
            <person name="Kratochvilova H."/>
            <person name="Simek K."/>
            <person name="Ghai R."/>
        </authorList>
    </citation>
    <scope>NUCLEOTIDE SEQUENCE [LARGE SCALE GENOMIC DNA]</scope>
    <source>
        <strain evidence="2">II-D5</strain>
    </source>
</reference>
<dbReference type="STRING" id="1293045.H663_11010"/>
<dbReference type="EMBL" id="LFYT02000016">
    <property type="protein sequence ID" value="PVE42272.1"/>
    <property type="molecule type" value="Genomic_DNA"/>
</dbReference>
<feature type="signal peptide" evidence="1">
    <location>
        <begin position="1"/>
        <end position="25"/>
    </location>
</feature>
<evidence type="ECO:0000313" key="3">
    <source>
        <dbReference type="Proteomes" id="UP000037507"/>
    </source>
</evidence>
<evidence type="ECO:0000313" key="2">
    <source>
        <dbReference type="EMBL" id="PVE42272.1"/>
    </source>
</evidence>
<comment type="caution">
    <text evidence="2">The sequence shown here is derived from an EMBL/GenBank/DDBJ whole genome shotgun (WGS) entry which is preliminary data.</text>
</comment>
<sequence length="396" mass="44385">MHIFRIIKKTFIGFLIIVCAKAIMAQNSGQEMLIAGFAYAGDHANKEDRFHYTSYLEKEFKKSNISISTEIVKRLKNIEGKNFNIVTGRTFSTKNEDSPLNAVLVMTAETVLVENYGDYWKIFVNLRGDALLFDYKGKKIIKTYPLNLAIFDAVEGQQQPSNLKILNLIRENIYTSKKEGLISQFVDKISNAILDKKTDKIFQIGNITIKPEAMDKFPAEIRSNDSAVKDIVADALASELSGQTSISLMPAKFNSVVGVMTMQLEDTGEQIELKIGDGDYIFNVEVNKLAKAKQQQTNSEVSYIYGVNASIQVIEPFSKTVFLESVFRNGAVSISPINKITQDDYPAYYDVINGLFKKFSIALKSRDYKWVNVATGSEKTSEQMKKVSNLLDGKGN</sequence>
<accession>A0A2T7UCD1</accession>
<gene>
    <name evidence="2" type="ORF">H663_012925</name>
</gene>
<organism evidence="2 3">
    <name type="scientific">Limnohabitans planktonicus II-D5</name>
    <dbReference type="NCBI Taxonomy" id="1293045"/>
    <lineage>
        <taxon>Bacteria</taxon>
        <taxon>Pseudomonadati</taxon>
        <taxon>Pseudomonadota</taxon>
        <taxon>Betaproteobacteria</taxon>
        <taxon>Burkholderiales</taxon>
        <taxon>Comamonadaceae</taxon>
        <taxon>Limnohabitans</taxon>
    </lineage>
</organism>
<name>A0A2T7UCD1_9BURK</name>
<dbReference type="AlphaFoldDB" id="A0A2T7UCD1"/>